<proteinExistence type="predicted"/>
<evidence type="ECO:0000259" key="1">
    <source>
        <dbReference type="PROSITE" id="PS50011"/>
    </source>
</evidence>
<feature type="domain" description="Protein kinase" evidence="1">
    <location>
        <begin position="113"/>
        <end position="316"/>
    </location>
</feature>
<evidence type="ECO:0000313" key="2">
    <source>
        <dbReference type="EMBL" id="KAJ7353560.1"/>
    </source>
</evidence>
<dbReference type="Pfam" id="PF07714">
    <property type="entry name" value="PK_Tyr_Ser-Thr"/>
    <property type="match status" value="1"/>
</dbReference>
<dbReference type="PROSITE" id="PS50011">
    <property type="entry name" value="PROTEIN_KINASE_DOM"/>
    <property type="match status" value="1"/>
</dbReference>
<protein>
    <submittedName>
        <fullName evidence="2">Kinase-like domain-containing protein</fullName>
    </submittedName>
</protein>
<dbReference type="PANTHER" id="PTHR44329">
    <property type="entry name" value="SERINE/THREONINE-PROTEIN KINASE TNNI3K-RELATED"/>
    <property type="match status" value="1"/>
</dbReference>
<dbReference type="Gene3D" id="1.10.510.10">
    <property type="entry name" value="Transferase(Phosphotransferase) domain 1"/>
    <property type="match status" value="1"/>
</dbReference>
<dbReference type="SUPFAM" id="SSF56112">
    <property type="entry name" value="Protein kinase-like (PK-like)"/>
    <property type="match status" value="1"/>
</dbReference>
<dbReference type="Proteomes" id="UP001218218">
    <property type="component" value="Unassembled WGS sequence"/>
</dbReference>
<sequence>MGLVDAFLSSQEQRTMLLARDLSGSELCDALRFSEQHICTCLLAILGSREAKDAVVLLEGTRAHVFLDAAQAVLDRGSLPSADDTSRTRRPIIRLSEARDQLPSSLFLTGVTNHDDHPTFAGGFGDVYRASFGGSTVALKRIRMFQAGADLPQSRLQFCREALVWQTLRHKYILPLIGGDRETFPSSFCMVSPWMQHGTILKYLKEHGRANVPKMLLQIAEGLAYLHSMKIVHGDLCGANILISDDWTACLADFGPTGVIEDPASATGSALTSTANHAGSLRWFAPDRADSPDLLSLRAICADDGERCVRARVRLS</sequence>
<accession>A0AAD7AAL3</accession>
<dbReference type="GO" id="GO:0004674">
    <property type="term" value="F:protein serine/threonine kinase activity"/>
    <property type="evidence" value="ECO:0007669"/>
    <property type="project" value="TreeGrafter"/>
</dbReference>
<keyword evidence="2" id="KW-0808">Transferase</keyword>
<gene>
    <name evidence="2" type="ORF">DFH08DRAFT_67148</name>
</gene>
<dbReference type="InterPro" id="IPR011009">
    <property type="entry name" value="Kinase-like_dom_sf"/>
</dbReference>
<dbReference type="InterPro" id="IPR008266">
    <property type="entry name" value="Tyr_kinase_AS"/>
</dbReference>
<keyword evidence="3" id="KW-1185">Reference proteome</keyword>
<dbReference type="InterPro" id="IPR001245">
    <property type="entry name" value="Ser-Thr/Tyr_kinase_cat_dom"/>
</dbReference>
<comment type="caution">
    <text evidence="2">The sequence shown here is derived from an EMBL/GenBank/DDBJ whole genome shotgun (WGS) entry which is preliminary data.</text>
</comment>
<dbReference type="EMBL" id="JARIHO010000011">
    <property type="protein sequence ID" value="KAJ7353560.1"/>
    <property type="molecule type" value="Genomic_DNA"/>
</dbReference>
<dbReference type="GO" id="GO:0005524">
    <property type="term" value="F:ATP binding"/>
    <property type="evidence" value="ECO:0007669"/>
    <property type="project" value="InterPro"/>
</dbReference>
<keyword evidence="2" id="KW-0418">Kinase</keyword>
<reference evidence="2" key="1">
    <citation type="submission" date="2023-03" db="EMBL/GenBank/DDBJ databases">
        <title>Massive genome expansion in bonnet fungi (Mycena s.s.) driven by repeated elements and novel gene families across ecological guilds.</title>
        <authorList>
            <consortium name="Lawrence Berkeley National Laboratory"/>
            <person name="Harder C.B."/>
            <person name="Miyauchi S."/>
            <person name="Viragh M."/>
            <person name="Kuo A."/>
            <person name="Thoen E."/>
            <person name="Andreopoulos B."/>
            <person name="Lu D."/>
            <person name="Skrede I."/>
            <person name="Drula E."/>
            <person name="Henrissat B."/>
            <person name="Morin E."/>
            <person name="Kohler A."/>
            <person name="Barry K."/>
            <person name="LaButti K."/>
            <person name="Morin E."/>
            <person name="Salamov A."/>
            <person name="Lipzen A."/>
            <person name="Mereny Z."/>
            <person name="Hegedus B."/>
            <person name="Baldrian P."/>
            <person name="Stursova M."/>
            <person name="Weitz H."/>
            <person name="Taylor A."/>
            <person name="Grigoriev I.V."/>
            <person name="Nagy L.G."/>
            <person name="Martin F."/>
            <person name="Kauserud H."/>
        </authorList>
    </citation>
    <scope>NUCLEOTIDE SEQUENCE</scope>
    <source>
        <strain evidence="2">CBHHK002</strain>
    </source>
</reference>
<organism evidence="2 3">
    <name type="scientific">Mycena albidolilacea</name>
    <dbReference type="NCBI Taxonomy" id="1033008"/>
    <lineage>
        <taxon>Eukaryota</taxon>
        <taxon>Fungi</taxon>
        <taxon>Dikarya</taxon>
        <taxon>Basidiomycota</taxon>
        <taxon>Agaricomycotina</taxon>
        <taxon>Agaricomycetes</taxon>
        <taxon>Agaricomycetidae</taxon>
        <taxon>Agaricales</taxon>
        <taxon>Marasmiineae</taxon>
        <taxon>Mycenaceae</taxon>
        <taxon>Mycena</taxon>
    </lineage>
</organism>
<name>A0AAD7AAL3_9AGAR</name>
<evidence type="ECO:0000313" key="3">
    <source>
        <dbReference type="Proteomes" id="UP001218218"/>
    </source>
</evidence>
<dbReference type="AlphaFoldDB" id="A0AAD7AAL3"/>
<dbReference type="InterPro" id="IPR051681">
    <property type="entry name" value="Ser/Thr_Kinases-Pseudokinases"/>
</dbReference>
<dbReference type="InterPro" id="IPR000719">
    <property type="entry name" value="Prot_kinase_dom"/>
</dbReference>
<dbReference type="PROSITE" id="PS00109">
    <property type="entry name" value="PROTEIN_KINASE_TYR"/>
    <property type="match status" value="1"/>
</dbReference>